<evidence type="ECO:0000313" key="2">
    <source>
        <dbReference type="EMBL" id="OGY99039.1"/>
    </source>
</evidence>
<feature type="region of interest" description="Disordered" evidence="1">
    <location>
        <begin position="17"/>
        <end position="36"/>
    </location>
</feature>
<accession>A0A1G2CE77</accession>
<evidence type="ECO:0000256" key="1">
    <source>
        <dbReference type="SAM" id="MobiDB-lite"/>
    </source>
</evidence>
<gene>
    <name evidence="2" type="ORF">A2945_02775</name>
</gene>
<reference evidence="2 3" key="1">
    <citation type="journal article" date="2016" name="Nat. Commun.">
        <title>Thousands of microbial genomes shed light on interconnected biogeochemical processes in an aquifer system.</title>
        <authorList>
            <person name="Anantharaman K."/>
            <person name="Brown C.T."/>
            <person name="Hug L.A."/>
            <person name="Sharon I."/>
            <person name="Castelle C.J."/>
            <person name="Probst A.J."/>
            <person name="Thomas B.C."/>
            <person name="Singh A."/>
            <person name="Wilkins M.J."/>
            <person name="Karaoz U."/>
            <person name="Brodie E.L."/>
            <person name="Williams K.H."/>
            <person name="Hubbard S.S."/>
            <person name="Banfield J.F."/>
        </authorList>
    </citation>
    <scope>NUCLEOTIDE SEQUENCE [LARGE SCALE GENOMIC DNA]</scope>
</reference>
<sequence>MSGVFCVENLCVNSAEGLTLPSEGGSPSGGGRGVSGGKRPDLGAYFPQDFAFFMSNKRLTLQYEPFVLL</sequence>
<dbReference type="EMBL" id="MHLA01000024">
    <property type="protein sequence ID" value="OGY99039.1"/>
    <property type="molecule type" value="Genomic_DNA"/>
</dbReference>
<dbReference type="Proteomes" id="UP000178880">
    <property type="component" value="Unassembled WGS sequence"/>
</dbReference>
<proteinExistence type="predicted"/>
<comment type="caution">
    <text evidence="2">The sequence shown here is derived from an EMBL/GenBank/DDBJ whole genome shotgun (WGS) entry which is preliminary data.</text>
</comment>
<name>A0A1G2CE77_9BACT</name>
<evidence type="ECO:0000313" key="3">
    <source>
        <dbReference type="Proteomes" id="UP000178880"/>
    </source>
</evidence>
<feature type="compositionally biased region" description="Gly residues" evidence="1">
    <location>
        <begin position="26"/>
        <end position="36"/>
    </location>
</feature>
<organism evidence="2 3">
    <name type="scientific">Candidatus Liptonbacteria bacterium RIFCSPLOWO2_01_FULL_52_25</name>
    <dbReference type="NCBI Taxonomy" id="1798650"/>
    <lineage>
        <taxon>Bacteria</taxon>
        <taxon>Candidatus Liptoniibacteriota</taxon>
    </lineage>
</organism>
<dbReference type="AlphaFoldDB" id="A0A1G2CE77"/>
<protein>
    <submittedName>
        <fullName evidence="2">Uncharacterized protein</fullName>
    </submittedName>
</protein>